<keyword evidence="4 5" id="KW-0238">DNA-binding</keyword>
<dbReference type="GO" id="GO:0008270">
    <property type="term" value="F:zinc ion binding"/>
    <property type="evidence" value="ECO:0007669"/>
    <property type="project" value="UniProtKB-KW"/>
</dbReference>
<evidence type="ECO:0000256" key="5">
    <source>
        <dbReference type="PROSITE-ProRule" id="PRU00309"/>
    </source>
</evidence>
<evidence type="ECO:0000313" key="8">
    <source>
        <dbReference type="Ensembl" id="ENSSANP00000024230.1"/>
    </source>
</evidence>
<feature type="domain" description="THAP-type" evidence="7">
    <location>
        <begin position="1"/>
        <end position="80"/>
    </location>
</feature>
<evidence type="ECO:0000313" key="9">
    <source>
        <dbReference type="Proteomes" id="UP000472260"/>
    </source>
</evidence>
<protein>
    <recommendedName>
        <fullName evidence="6">THAP domain-containing protein 1</fullName>
    </recommendedName>
</protein>
<evidence type="ECO:0000256" key="2">
    <source>
        <dbReference type="ARBA" id="ARBA00022771"/>
    </source>
</evidence>
<dbReference type="Ensembl" id="ENSSANT00000025806.1">
    <property type="protein sequence ID" value="ENSSANP00000024230.1"/>
    <property type="gene ID" value="ENSSANG00000012472.1"/>
</dbReference>
<comment type="similarity">
    <text evidence="6">Belongs to the THAP1 family.</text>
</comment>
<evidence type="ECO:0000256" key="3">
    <source>
        <dbReference type="ARBA" id="ARBA00022833"/>
    </source>
</evidence>
<proteinExistence type="inferred from homology"/>
<dbReference type="GO" id="GO:0000978">
    <property type="term" value="F:RNA polymerase II cis-regulatory region sequence-specific DNA binding"/>
    <property type="evidence" value="ECO:0007669"/>
    <property type="project" value="TreeGrafter"/>
</dbReference>
<comment type="function">
    <text evidence="6">DNA-binding transcription regulator that regulates endothelial cell proliferation and G1/S cell-cycle progression. Specifically binds the 5'-[AT]NTNN[GT]GGCA[AGT]-3' core DNA sequence and acts by modulating expression of pRB-E2F cell-cycle target genes.</text>
</comment>
<dbReference type="GO" id="GO:0003700">
    <property type="term" value="F:DNA-binding transcription factor activity"/>
    <property type="evidence" value="ECO:0007669"/>
    <property type="project" value="UniProtKB-UniRule"/>
</dbReference>
<dbReference type="AlphaFoldDB" id="A0A671LUL6"/>
<keyword evidence="6" id="KW-0805">Transcription regulation</keyword>
<keyword evidence="2 5" id="KW-0863">Zinc-finger</keyword>
<name>A0A671LUL6_9TELE</name>
<dbReference type="SUPFAM" id="SSF57716">
    <property type="entry name" value="Glucocorticoid receptor-like (DNA-binding domain)"/>
    <property type="match status" value="1"/>
</dbReference>
<evidence type="ECO:0000256" key="6">
    <source>
        <dbReference type="RuleBase" id="RU369073"/>
    </source>
</evidence>
<dbReference type="Proteomes" id="UP000472260">
    <property type="component" value="Unassembled WGS sequence"/>
</dbReference>
<dbReference type="PANTHER" id="PTHR46600">
    <property type="entry name" value="THAP DOMAIN-CONTAINING"/>
    <property type="match status" value="1"/>
</dbReference>
<keyword evidence="6" id="KW-0539">Nucleus</keyword>
<dbReference type="GO" id="GO:0001935">
    <property type="term" value="P:endothelial cell proliferation"/>
    <property type="evidence" value="ECO:0007669"/>
    <property type="project" value="UniProtKB-UniRule"/>
</dbReference>
<keyword evidence="6" id="KW-0804">Transcription</keyword>
<reference evidence="8" key="1">
    <citation type="submission" date="2025-08" db="UniProtKB">
        <authorList>
            <consortium name="Ensembl"/>
        </authorList>
    </citation>
    <scope>IDENTIFICATION</scope>
</reference>
<keyword evidence="1" id="KW-0479">Metal-binding</keyword>
<dbReference type="PANTHER" id="PTHR46600:SF7">
    <property type="entry name" value="SI:DKEY-228B2.6-RELATED"/>
    <property type="match status" value="1"/>
</dbReference>
<dbReference type="SMART" id="SM00692">
    <property type="entry name" value="DM3"/>
    <property type="match status" value="1"/>
</dbReference>
<dbReference type="InterPro" id="IPR038441">
    <property type="entry name" value="THAP_Znf_sf"/>
</dbReference>
<dbReference type="Gene3D" id="6.20.210.20">
    <property type="entry name" value="THAP domain"/>
    <property type="match status" value="1"/>
</dbReference>
<dbReference type="PROSITE" id="PS50950">
    <property type="entry name" value="ZF_THAP"/>
    <property type="match status" value="1"/>
</dbReference>
<evidence type="ECO:0000256" key="1">
    <source>
        <dbReference type="ARBA" id="ARBA00022723"/>
    </source>
</evidence>
<dbReference type="InterPro" id="IPR026516">
    <property type="entry name" value="THAP1/10"/>
</dbReference>
<comment type="subcellular location">
    <subcellularLocation>
        <location evidence="6">Nucleus</location>
        <location evidence="6">Nucleoplasm</location>
    </subcellularLocation>
</comment>
<organism evidence="8 9">
    <name type="scientific">Sinocyclocheilus anshuiensis</name>
    <dbReference type="NCBI Taxonomy" id="1608454"/>
    <lineage>
        <taxon>Eukaryota</taxon>
        <taxon>Metazoa</taxon>
        <taxon>Chordata</taxon>
        <taxon>Craniata</taxon>
        <taxon>Vertebrata</taxon>
        <taxon>Euteleostomi</taxon>
        <taxon>Actinopterygii</taxon>
        <taxon>Neopterygii</taxon>
        <taxon>Teleostei</taxon>
        <taxon>Ostariophysi</taxon>
        <taxon>Cypriniformes</taxon>
        <taxon>Cyprinidae</taxon>
        <taxon>Cyprininae</taxon>
        <taxon>Sinocyclocheilus</taxon>
    </lineage>
</organism>
<accession>A0A671LUL6</accession>
<dbReference type="GO" id="GO:0006357">
    <property type="term" value="P:regulation of transcription by RNA polymerase II"/>
    <property type="evidence" value="ECO:0007669"/>
    <property type="project" value="TreeGrafter"/>
</dbReference>
<evidence type="ECO:0000256" key="4">
    <source>
        <dbReference type="ARBA" id="ARBA00023125"/>
    </source>
</evidence>
<evidence type="ECO:0000259" key="7">
    <source>
        <dbReference type="PROSITE" id="PS50950"/>
    </source>
</evidence>
<keyword evidence="6" id="KW-0175">Coiled coil</keyword>
<dbReference type="Pfam" id="PF05485">
    <property type="entry name" value="THAP"/>
    <property type="match status" value="1"/>
</dbReference>
<dbReference type="SMART" id="SM00980">
    <property type="entry name" value="THAP"/>
    <property type="match status" value="1"/>
</dbReference>
<dbReference type="GO" id="GO:0005654">
    <property type="term" value="C:nucleoplasm"/>
    <property type="evidence" value="ECO:0007669"/>
    <property type="project" value="UniProtKB-SubCell"/>
</dbReference>
<dbReference type="InterPro" id="IPR006612">
    <property type="entry name" value="THAP_Znf"/>
</dbReference>
<keyword evidence="9" id="KW-1185">Reference proteome</keyword>
<keyword evidence="6" id="KW-0131">Cell cycle</keyword>
<sequence>MVVRCIFGCTSPHVLFAIPKEPSRRARWLEFLHFEGGGINANSRLCARHFTEDCFKNLKRYEMGLVQILHLSDTAVPTVYTVGVSTNVKPLTRDVGCQCAPKTVRNTGVQVAFSTPKPKRRSKAVQVKPWGLSLSCSTADLGTMYDPPYLTSTPIKRPRMENGSIEINDTSFHVIISKASTKLLAIYWM</sequence>
<reference evidence="8" key="2">
    <citation type="submission" date="2025-09" db="UniProtKB">
        <authorList>
            <consortium name="Ensembl"/>
        </authorList>
    </citation>
    <scope>IDENTIFICATION</scope>
</reference>
<keyword evidence="3" id="KW-0862">Zinc</keyword>